<organism evidence="1 2">
    <name type="scientific">Mycena pura</name>
    <dbReference type="NCBI Taxonomy" id="153505"/>
    <lineage>
        <taxon>Eukaryota</taxon>
        <taxon>Fungi</taxon>
        <taxon>Dikarya</taxon>
        <taxon>Basidiomycota</taxon>
        <taxon>Agaricomycotina</taxon>
        <taxon>Agaricomycetes</taxon>
        <taxon>Agaricomycetidae</taxon>
        <taxon>Agaricales</taxon>
        <taxon>Marasmiineae</taxon>
        <taxon>Mycenaceae</taxon>
        <taxon>Mycena</taxon>
    </lineage>
</organism>
<name>A0AAD6VS73_9AGAR</name>
<dbReference type="Proteomes" id="UP001219525">
    <property type="component" value="Unassembled WGS sequence"/>
</dbReference>
<dbReference type="AlphaFoldDB" id="A0AAD6VS73"/>
<protein>
    <submittedName>
        <fullName evidence="1">Uncharacterized protein</fullName>
    </submittedName>
</protein>
<comment type="caution">
    <text evidence="1">The sequence shown here is derived from an EMBL/GenBank/DDBJ whole genome shotgun (WGS) entry which is preliminary data.</text>
</comment>
<dbReference type="EMBL" id="JARJCW010000008">
    <property type="protein sequence ID" value="KAJ7221303.1"/>
    <property type="molecule type" value="Genomic_DNA"/>
</dbReference>
<proteinExistence type="predicted"/>
<evidence type="ECO:0000313" key="1">
    <source>
        <dbReference type="EMBL" id="KAJ7221303.1"/>
    </source>
</evidence>
<keyword evidence="2" id="KW-1185">Reference proteome</keyword>
<sequence length="252" mass="27467">MERVGFAGRNNFGLAGTGEHKGYGDEGQCQGVGMEISTDHRLRKFEPQPAHKTIRVNGVGSWSLEGQTTQIINGMAGWLAQTSSFMDINSEAYTMMPGLGVFASATAVGRINGRRRRNRSFQNLSVVSANETARMGIGIKDHTGLMERNGSRGSGQVLTKLSARSQRGPGELGFQFLVYSWTLAGSRGSVVIYLKPQWIVTNGLQPCVPASPEQEITTMRRVFEPGPTICQIRANLVKVCHNAAWVDSVQDH</sequence>
<reference evidence="1" key="1">
    <citation type="submission" date="2023-03" db="EMBL/GenBank/DDBJ databases">
        <title>Massive genome expansion in bonnet fungi (Mycena s.s.) driven by repeated elements and novel gene families across ecological guilds.</title>
        <authorList>
            <consortium name="Lawrence Berkeley National Laboratory"/>
            <person name="Harder C.B."/>
            <person name="Miyauchi S."/>
            <person name="Viragh M."/>
            <person name="Kuo A."/>
            <person name="Thoen E."/>
            <person name="Andreopoulos B."/>
            <person name="Lu D."/>
            <person name="Skrede I."/>
            <person name="Drula E."/>
            <person name="Henrissat B."/>
            <person name="Morin E."/>
            <person name="Kohler A."/>
            <person name="Barry K."/>
            <person name="LaButti K."/>
            <person name="Morin E."/>
            <person name="Salamov A."/>
            <person name="Lipzen A."/>
            <person name="Mereny Z."/>
            <person name="Hegedus B."/>
            <person name="Baldrian P."/>
            <person name="Stursova M."/>
            <person name="Weitz H."/>
            <person name="Taylor A."/>
            <person name="Grigoriev I.V."/>
            <person name="Nagy L.G."/>
            <person name="Martin F."/>
            <person name="Kauserud H."/>
        </authorList>
    </citation>
    <scope>NUCLEOTIDE SEQUENCE</scope>
    <source>
        <strain evidence="1">9144</strain>
    </source>
</reference>
<gene>
    <name evidence="1" type="ORF">GGX14DRAFT_388492</name>
</gene>
<accession>A0AAD6VS73</accession>
<evidence type="ECO:0000313" key="2">
    <source>
        <dbReference type="Proteomes" id="UP001219525"/>
    </source>
</evidence>